<evidence type="ECO:0000313" key="2">
    <source>
        <dbReference type="EMBL" id="QLD12441.1"/>
    </source>
</evidence>
<dbReference type="AlphaFoldDB" id="A0A7D5IRA3"/>
<dbReference type="Proteomes" id="UP000509638">
    <property type="component" value="Chromosome"/>
</dbReference>
<keyword evidence="1" id="KW-0812">Transmembrane</keyword>
<dbReference type="EMBL" id="CP058316">
    <property type="protein sequence ID" value="QLD12441.1"/>
    <property type="molecule type" value="Genomic_DNA"/>
</dbReference>
<keyword evidence="1" id="KW-1133">Transmembrane helix</keyword>
<sequence>MSGKETEMTTHAVHAAIPRTEARTRTQAIARQEDVVTSAVGRRALAGLRYATGFIFLWAFLDKLLGLGFSTPFERAWINGGIPAQGFLNSPAVTGPLQPWFQSMASPIADVLFMGGMLAIGLAVMSGVGLRVAAVAGSVVMLLMYLAEWPFAWGAASTNPLVDYHIVYALALIVIAALHAGDTWGLGAAWKHLPLVQRFRWLV</sequence>
<evidence type="ECO:0000313" key="3">
    <source>
        <dbReference type="Proteomes" id="UP000509638"/>
    </source>
</evidence>
<feature type="transmembrane region" description="Helical" evidence="1">
    <location>
        <begin position="104"/>
        <end position="125"/>
    </location>
</feature>
<proteinExistence type="predicted"/>
<gene>
    <name evidence="2" type="ORF">HW566_12080</name>
</gene>
<accession>A0A7D5IRA3</accession>
<feature type="transmembrane region" description="Helical" evidence="1">
    <location>
        <begin position="132"/>
        <end position="153"/>
    </location>
</feature>
<feature type="transmembrane region" description="Helical" evidence="1">
    <location>
        <begin position="165"/>
        <end position="190"/>
    </location>
</feature>
<name>A0A7D5IRA3_9MICO</name>
<keyword evidence="1" id="KW-0472">Membrane</keyword>
<evidence type="ECO:0000256" key="1">
    <source>
        <dbReference type="SAM" id="Phobius"/>
    </source>
</evidence>
<organism evidence="2 3">
    <name type="scientific">Microbacterium oleivorans</name>
    <dbReference type="NCBI Taxonomy" id="273677"/>
    <lineage>
        <taxon>Bacteria</taxon>
        <taxon>Bacillati</taxon>
        <taxon>Actinomycetota</taxon>
        <taxon>Actinomycetes</taxon>
        <taxon>Micrococcales</taxon>
        <taxon>Microbacteriaceae</taxon>
        <taxon>Microbacterium</taxon>
    </lineage>
</organism>
<reference evidence="2 3" key="1">
    <citation type="submission" date="2020-06" db="EMBL/GenBank/DDBJ databases">
        <authorList>
            <person name="Jo H."/>
        </authorList>
    </citation>
    <scope>NUCLEOTIDE SEQUENCE [LARGE SCALE GENOMIC DNA]</scope>
    <source>
        <strain evidence="2 3">I46</strain>
    </source>
</reference>
<protein>
    <submittedName>
        <fullName evidence="2">DoxX family protein</fullName>
    </submittedName>
</protein>
<feature type="transmembrane region" description="Helical" evidence="1">
    <location>
        <begin position="50"/>
        <end position="69"/>
    </location>
</feature>